<evidence type="ECO:0000259" key="12">
    <source>
        <dbReference type="Pfam" id="PF03796"/>
    </source>
</evidence>
<keyword evidence="3" id="KW-0547">Nucleotide-binding</keyword>
<evidence type="ECO:0000256" key="2">
    <source>
        <dbReference type="ARBA" id="ARBA00022705"/>
    </source>
</evidence>
<evidence type="ECO:0000256" key="7">
    <source>
        <dbReference type="ARBA" id="ARBA00023125"/>
    </source>
</evidence>
<sequence length="524" mass="61020">MINNKQLIKKYYDSRCVCQVLGALIRNPVLIKNRDYYLEQDDFIKPLHQAIFTTIYNLAYQGVKEIRIAEIETYLANNDLVSHKKIFDDEKNLEWLNKLIEDASQVNFQYYYDTIKKLSLLRSYLSNGIDIRDILDMEEIDPKMIKMQREEFDKSTIQDITDIIDKKNLEAKRRFTIKTKSESRKAGDNAKELREHMKITPPYGFTFESKYLNTLTRGMLGGKFLLETRDTGMGKTRIAIKRLLNITVPYMWSHNENKFVENSNGGNSGLYIGTEMDLYGEIEPMMWAFVSGIEEDKIKKGDLTEDEDARIEKAIEILQDTKLFLEDRPDFDVTYLAQTIEEYKINHNICTVAIDYIELTPSLISEYMLMSRGMNSREDQVLLNLSKSIKDIAKKFDVFINAFTQTTDEARRDHVRDQRAVKGARSLPNKVDTGIVTFEPDKKEIEKIEPIIRTIKGLTHYPNVCYSLYKNRGGKLKLVKIWGYQNLGTMQFEDLFCTNWDYERINIDKTNIEIIDGNSVTSSC</sequence>
<dbReference type="Pfam" id="PF03796">
    <property type="entry name" value="DnaB_C"/>
    <property type="match status" value="1"/>
</dbReference>
<dbReference type="InterPro" id="IPR027417">
    <property type="entry name" value="P-loop_NTPase"/>
</dbReference>
<evidence type="ECO:0000256" key="1">
    <source>
        <dbReference type="ARBA" id="ARBA00008428"/>
    </source>
</evidence>
<protein>
    <recommendedName>
        <fullName evidence="9">DNA 5'-3' helicase</fullName>
        <ecNumber evidence="9">5.6.2.3</ecNumber>
    </recommendedName>
</protein>
<dbReference type="Gene3D" id="1.10.860.10">
    <property type="entry name" value="DNAb Helicase, Chain A"/>
    <property type="match status" value="1"/>
</dbReference>
<keyword evidence="4" id="KW-0378">Hydrolase</keyword>
<dbReference type="Gene3D" id="3.40.50.300">
    <property type="entry name" value="P-loop containing nucleotide triphosphate hydrolases"/>
    <property type="match status" value="1"/>
</dbReference>
<organism evidence="13 14">
    <name type="scientific">Clostridium botulinum C</name>
    <dbReference type="NCBI Taxonomy" id="36828"/>
    <lineage>
        <taxon>Bacteria</taxon>
        <taxon>Bacillati</taxon>
        <taxon>Bacillota</taxon>
        <taxon>Clostridia</taxon>
        <taxon>Eubacteriales</taxon>
        <taxon>Clostridiaceae</taxon>
        <taxon>Clostridium</taxon>
    </lineage>
</organism>
<keyword evidence="6" id="KW-0067">ATP-binding</keyword>
<dbReference type="GO" id="GO:0005524">
    <property type="term" value="F:ATP binding"/>
    <property type="evidence" value="ECO:0007669"/>
    <property type="project" value="UniProtKB-KW"/>
</dbReference>
<reference evidence="13" key="1">
    <citation type="submission" date="2020-02" db="EMBL/GenBank/DDBJ databases">
        <authorList>
            <person name="Fillo S."/>
            <person name="Giordani F."/>
            <person name="Tonon E."/>
            <person name="Drigo I."/>
            <person name="Anselmo A."/>
            <person name="Fortunato A."/>
            <person name="Bano L."/>
            <person name="Lista F."/>
        </authorList>
    </citation>
    <scope>NUCLEOTIDE SEQUENCE</scope>
    <source>
        <strain evidence="13">IZSVe-TV_9877_3_12</strain>
    </source>
</reference>
<dbReference type="GO" id="GO:0006260">
    <property type="term" value="P:DNA replication"/>
    <property type="evidence" value="ECO:0007669"/>
    <property type="project" value="UniProtKB-KW"/>
</dbReference>
<evidence type="ECO:0000256" key="4">
    <source>
        <dbReference type="ARBA" id="ARBA00022801"/>
    </source>
</evidence>
<dbReference type="Proteomes" id="UP000813637">
    <property type="component" value="Unassembled WGS sequence"/>
</dbReference>
<keyword evidence="2" id="KW-0235">DNA replication</keyword>
<name>A0A9Q3VA13_CLOBO</name>
<evidence type="ECO:0000256" key="8">
    <source>
        <dbReference type="ARBA" id="ARBA00023235"/>
    </source>
</evidence>
<keyword evidence="8" id="KW-0413">Isomerase</keyword>
<dbReference type="GO" id="GO:0005829">
    <property type="term" value="C:cytosol"/>
    <property type="evidence" value="ECO:0007669"/>
    <property type="project" value="TreeGrafter"/>
</dbReference>
<evidence type="ECO:0000313" key="14">
    <source>
        <dbReference type="Proteomes" id="UP000813637"/>
    </source>
</evidence>
<dbReference type="EMBL" id="JAAMYB010000004">
    <property type="protein sequence ID" value="MCD3194897.1"/>
    <property type="molecule type" value="Genomic_DNA"/>
</dbReference>
<comment type="similarity">
    <text evidence="1">Belongs to the helicase family. DnaB subfamily.</text>
</comment>
<evidence type="ECO:0000256" key="9">
    <source>
        <dbReference type="ARBA" id="ARBA00044969"/>
    </source>
</evidence>
<dbReference type="InterPro" id="IPR016136">
    <property type="entry name" value="DNA_helicase_N/primase_C"/>
</dbReference>
<dbReference type="PANTHER" id="PTHR30153">
    <property type="entry name" value="REPLICATIVE DNA HELICASE DNAB"/>
    <property type="match status" value="1"/>
</dbReference>
<dbReference type="RefSeq" id="WP_231147845.1">
    <property type="nucleotide sequence ID" value="NZ_JAAMYB010000004.1"/>
</dbReference>
<dbReference type="AlphaFoldDB" id="A0A9Q3VA13"/>
<accession>A0A9Q3VA13</accession>
<dbReference type="Pfam" id="PF00772">
    <property type="entry name" value="DnaB"/>
    <property type="match status" value="1"/>
</dbReference>
<evidence type="ECO:0000256" key="10">
    <source>
        <dbReference type="ARBA" id="ARBA00048954"/>
    </source>
</evidence>
<evidence type="ECO:0000313" key="13">
    <source>
        <dbReference type="EMBL" id="MCD3194897.1"/>
    </source>
</evidence>
<feature type="domain" description="SF4 helicase" evidence="12">
    <location>
        <begin position="210"/>
        <end position="413"/>
    </location>
</feature>
<dbReference type="EC" id="5.6.2.3" evidence="9"/>
<evidence type="ECO:0000256" key="6">
    <source>
        <dbReference type="ARBA" id="ARBA00022840"/>
    </source>
</evidence>
<dbReference type="InterPro" id="IPR036185">
    <property type="entry name" value="DNA_heli_DnaB-like_N_sf"/>
</dbReference>
<comment type="caution">
    <text evidence="13">The sequence shown here is derived from an EMBL/GenBank/DDBJ whole genome shotgun (WGS) entry which is preliminary data.</text>
</comment>
<dbReference type="GO" id="GO:0043139">
    <property type="term" value="F:5'-3' DNA helicase activity"/>
    <property type="evidence" value="ECO:0007669"/>
    <property type="project" value="UniProtKB-EC"/>
</dbReference>
<comment type="catalytic activity">
    <reaction evidence="10">
        <text>ATP + H2O = ADP + phosphate + H(+)</text>
        <dbReference type="Rhea" id="RHEA:13065"/>
        <dbReference type="ChEBI" id="CHEBI:15377"/>
        <dbReference type="ChEBI" id="CHEBI:15378"/>
        <dbReference type="ChEBI" id="CHEBI:30616"/>
        <dbReference type="ChEBI" id="CHEBI:43474"/>
        <dbReference type="ChEBI" id="CHEBI:456216"/>
        <dbReference type="EC" id="5.6.2.3"/>
    </reaction>
</comment>
<dbReference type="GO" id="GO:0016787">
    <property type="term" value="F:hydrolase activity"/>
    <property type="evidence" value="ECO:0007669"/>
    <property type="project" value="UniProtKB-KW"/>
</dbReference>
<keyword evidence="7" id="KW-0238">DNA-binding</keyword>
<keyword evidence="5" id="KW-0347">Helicase</keyword>
<evidence type="ECO:0000259" key="11">
    <source>
        <dbReference type="Pfam" id="PF00772"/>
    </source>
</evidence>
<reference evidence="13" key="2">
    <citation type="journal article" date="2021" name="Microorganisms">
        <title>Extensive Genome Exploration of Clostridium botulinum Group III Field Strains.</title>
        <authorList>
            <person name="Fillo S."/>
            <person name="Giordani F."/>
            <person name="Tonon E."/>
            <person name="Drigo I."/>
            <person name="Anselmo A."/>
            <person name="Fortunato A."/>
            <person name="Lista F."/>
            <person name="Bano L."/>
        </authorList>
    </citation>
    <scope>NUCLEOTIDE SEQUENCE</scope>
    <source>
        <strain evidence="13">IZSVe-TV_9877_3_12</strain>
    </source>
</reference>
<dbReference type="PANTHER" id="PTHR30153:SF2">
    <property type="entry name" value="REPLICATIVE DNA HELICASE"/>
    <property type="match status" value="1"/>
</dbReference>
<dbReference type="InterPro" id="IPR007694">
    <property type="entry name" value="DNA_helicase_DnaB-like_C"/>
</dbReference>
<feature type="domain" description="DNA helicase DnaB-like N-terminal" evidence="11">
    <location>
        <begin position="19"/>
        <end position="116"/>
    </location>
</feature>
<gene>
    <name evidence="13" type="ORF">G8S53_06285</name>
</gene>
<proteinExistence type="inferred from homology"/>
<dbReference type="InterPro" id="IPR007693">
    <property type="entry name" value="DNA_helicase_DnaB-like_N"/>
</dbReference>
<dbReference type="GO" id="GO:0003677">
    <property type="term" value="F:DNA binding"/>
    <property type="evidence" value="ECO:0007669"/>
    <property type="project" value="UniProtKB-KW"/>
</dbReference>
<evidence type="ECO:0000256" key="5">
    <source>
        <dbReference type="ARBA" id="ARBA00022806"/>
    </source>
</evidence>
<dbReference type="SUPFAM" id="SSF48024">
    <property type="entry name" value="N-terminal domain of DnaB helicase"/>
    <property type="match status" value="1"/>
</dbReference>
<evidence type="ECO:0000256" key="3">
    <source>
        <dbReference type="ARBA" id="ARBA00022741"/>
    </source>
</evidence>
<dbReference type="SUPFAM" id="SSF52540">
    <property type="entry name" value="P-loop containing nucleoside triphosphate hydrolases"/>
    <property type="match status" value="1"/>
</dbReference>